<keyword evidence="6" id="KW-0809">Transit peptide</keyword>
<keyword evidence="19" id="KW-1185">Reference proteome</keyword>
<sequence length="446" mass="49646">MAFRRNMLKSAVRCFSQTDTLSMVRHFSCTNHKGVSYKLVVVGGGSGGCATAAKFCRELGKGQVAVIEPSETHAYQPIWTLVGAGLKTLEQSLRPMSKVLPSECDWIKDSAVKFDPKNNYVETASGKKIEYEYLVVATGLQLNYDKVKGLTEALRSDPQVCSNYHAQYVTKTFPALEAVEGGNAIFTFPNTPIKCAGAPQKIMYLAEEIFRNRGKRDKTNVIFNTSLPVIFGVKKYAESLQHVIKERNIKVNYRHNLVEVKPDKREAVFQLLDSEKGETKTFEYSFLHATPPMSAPDVVRSSPLVNADGWVDVNKQTLQHNKFPNVFSIGDCSSLPTSKTAAAVAAQSGVLKNNLTAVMKGGDLSRSYDGYTSCPLITGKDKCILAEFDYDAQPLETFPVDQGKERWSMYQMKAQVMPELYWNVMTKGLWQGPAIFRKLMHLGMGR</sequence>
<evidence type="ECO:0000256" key="11">
    <source>
        <dbReference type="ARBA" id="ARBA00052986"/>
    </source>
</evidence>
<dbReference type="InterPro" id="IPR023753">
    <property type="entry name" value="FAD/NAD-binding_dom"/>
</dbReference>
<protein>
    <recommendedName>
        <fullName evidence="15">Sulfide:quinone oxidoreductase, mitochondrial</fullName>
        <ecNumber evidence="14">1.8.5.8</ecNumber>
    </recommendedName>
    <alternativeName>
        <fullName evidence="16">Sulfide quinone oxidoreductase</fullName>
    </alternativeName>
</protein>
<comment type="catalytic activity">
    <reaction evidence="11">
        <text>a quinone + hydrogen sulfide + glutathione + H(+) = S-sulfanylglutathione + a quinol</text>
        <dbReference type="Rhea" id="RHEA:55156"/>
        <dbReference type="ChEBI" id="CHEBI:15378"/>
        <dbReference type="ChEBI" id="CHEBI:24646"/>
        <dbReference type="ChEBI" id="CHEBI:29919"/>
        <dbReference type="ChEBI" id="CHEBI:57925"/>
        <dbReference type="ChEBI" id="CHEBI:58905"/>
        <dbReference type="ChEBI" id="CHEBI:132124"/>
        <dbReference type="EC" id="1.8.5.8"/>
    </reaction>
    <physiologicalReaction direction="left-to-right" evidence="11">
        <dbReference type="Rhea" id="RHEA:55157"/>
    </physiologicalReaction>
</comment>
<dbReference type="InterPro" id="IPR036188">
    <property type="entry name" value="FAD/NAD-bd_sf"/>
</dbReference>
<dbReference type="PANTHER" id="PTHR10632">
    <property type="entry name" value="SULFIDE:QUINONE OXIDOREDUCTASE"/>
    <property type="match status" value="1"/>
</dbReference>
<evidence type="ECO:0000256" key="13">
    <source>
        <dbReference type="ARBA" id="ARBA00060891"/>
    </source>
</evidence>
<dbReference type="PRINTS" id="PR00368">
    <property type="entry name" value="FADPNR"/>
</dbReference>
<comment type="cofactor">
    <cofactor evidence="1">
        <name>FAD</name>
        <dbReference type="ChEBI" id="CHEBI:57692"/>
    </cofactor>
</comment>
<evidence type="ECO:0000313" key="19">
    <source>
        <dbReference type="Proteomes" id="UP001374579"/>
    </source>
</evidence>
<dbReference type="PANTHER" id="PTHR10632:SF2">
    <property type="entry name" value="SULFIDE:QUINONE OXIDOREDUCTASE, MITOCHONDRIAL"/>
    <property type="match status" value="1"/>
</dbReference>
<keyword evidence="5" id="KW-0274">FAD</keyword>
<dbReference type="GO" id="GO:0048038">
    <property type="term" value="F:quinone binding"/>
    <property type="evidence" value="ECO:0007669"/>
    <property type="project" value="UniProtKB-KW"/>
</dbReference>
<evidence type="ECO:0000256" key="3">
    <source>
        <dbReference type="ARBA" id="ARBA00022630"/>
    </source>
</evidence>
<comment type="catalytic activity">
    <reaction evidence="9">
        <text>ubiquinone-10 + hydrogen sulfide + sulfite + 2 H(+) = ubiquinol-10 + thiosulfate</text>
        <dbReference type="Rhea" id="RHEA:38359"/>
        <dbReference type="ChEBI" id="CHEBI:15378"/>
        <dbReference type="ChEBI" id="CHEBI:17359"/>
        <dbReference type="ChEBI" id="CHEBI:29919"/>
        <dbReference type="ChEBI" id="CHEBI:33542"/>
        <dbReference type="ChEBI" id="CHEBI:46245"/>
        <dbReference type="ChEBI" id="CHEBI:64183"/>
    </reaction>
    <physiologicalReaction direction="left-to-right" evidence="9">
        <dbReference type="Rhea" id="RHEA:38360"/>
    </physiologicalReaction>
</comment>
<dbReference type="GO" id="GO:0005739">
    <property type="term" value="C:mitochondrion"/>
    <property type="evidence" value="ECO:0007669"/>
    <property type="project" value="UniProtKB-SubCell"/>
</dbReference>
<dbReference type="GO" id="GO:0071949">
    <property type="term" value="F:FAD binding"/>
    <property type="evidence" value="ECO:0007669"/>
    <property type="project" value="TreeGrafter"/>
</dbReference>
<feature type="domain" description="FAD/NAD(P)-binding" evidence="17">
    <location>
        <begin position="37"/>
        <end position="152"/>
    </location>
</feature>
<dbReference type="EC" id="1.8.5.8" evidence="14"/>
<name>A0AAN9AZT6_9CAEN</name>
<dbReference type="GO" id="GO:0106436">
    <property type="term" value="F:glutathione-dependent sulfide quinone oxidoreductase activity"/>
    <property type="evidence" value="ECO:0007669"/>
    <property type="project" value="UniProtKB-EC"/>
</dbReference>
<dbReference type="Pfam" id="PF07992">
    <property type="entry name" value="Pyr_redox_2"/>
    <property type="match status" value="1"/>
</dbReference>
<evidence type="ECO:0000313" key="18">
    <source>
        <dbReference type="EMBL" id="KAK7096277.1"/>
    </source>
</evidence>
<evidence type="ECO:0000256" key="8">
    <source>
        <dbReference type="ARBA" id="ARBA00023128"/>
    </source>
</evidence>
<dbReference type="GO" id="GO:0070224">
    <property type="term" value="F:sulfide:quinone oxidoreductase activity"/>
    <property type="evidence" value="ECO:0007669"/>
    <property type="project" value="TreeGrafter"/>
</dbReference>
<evidence type="ECO:0000259" key="17">
    <source>
        <dbReference type="Pfam" id="PF07992"/>
    </source>
</evidence>
<dbReference type="Proteomes" id="UP001374579">
    <property type="component" value="Unassembled WGS sequence"/>
</dbReference>
<proteinExistence type="inferred from homology"/>
<evidence type="ECO:0000256" key="16">
    <source>
        <dbReference type="ARBA" id="ARBA00082958"/>
    </source>
</evidence>
<evidence type="ECO:0000256" key="7">
    <source>
        <dbReference type="ARBA" id="ARBA00023002"/>
    </source>
</evidence>
<keyword evidence="3" id="KW-0285">Flavoprotein</keyword>
<comment type="catalytic activity">
    <reaction evidence="10">
        <text>ubiquinone-10 + hydrogen sulfide + glutathione + H(+) = S-sulfanylglutathione + ubiquinol-10</text>
        <dbReference type="Rhea" id="RHEA:62608"/>
        <dbReference type="ChEBI" id="CHEBI:15378"/>
        <dbReference type="ChEBI" id="CHEBI:29919"/>
        <dbReference type="ChEBI" id="CHEBI:46245"/>
        <dbReference type="ChEBI" id="CHEBI:57925"/>
        <dbReference type="ChEBI" id="CHEBI:58905"/>
        <dbReference type="ChEBI" id="CHEBI:64183"/>
    </reaction>
    <physiologicalReaction direction="left-to-right" evidence="10">
        <dbReference type="Rhea" id="RHEA:62609"/>
    </physiologicalReaction>
</comment>
<comment type="function">
    <text evidence="12">Catalyzes the oxidation of hydrogen sulfide with the help of a quinone, such as ubiquinone-10, giving rise to thiosulfate and ultimately to sulfane (molecular sulfur) atoms. Requires an additional electron acceptor; can use sulfite, sulfide or cyanide (in vitro). It is believed the in vivo electron acceptor is glutathione.</text>
</comment>
<evidence type="ECO:0000256" key="15">
    <source>
        <dbReference type="ARBA" id="ARBA00070160"/>
    </source>
</evidence>
<evidence type="ECO:0000256" key="9">
    <source>
        <dbReference type="ARBA" id="ARBA00051038"/>
    </source>
</evidence>
<reference evidence="18 19" key="1">
    <citation type="submission" date="2024-02" db="EMBL/GenBank/DDBJ databases">
        <title>Chromosome-scale genome assembly of the rough periwinkle Littorina saxatilis.</title>
        <authorList>
            <person name="De Jode A."/>
            <person name="Faria R."/>
            <person name="Formenti G."/>
            <person name="Sims Y."/>
            <person name="Smith T.P."/>
            <person name="Tracey A."/>
            <person name="Wood J.M.D."/>
            <person name="Zagrodzka Z.B."/>
            <person name="Johannesson K."/>
            <person name="Butlin R.K."/>
            <person name="Leder E.H."/>
        </authorList>
    </citation>
    <scope>NUCLEOTIDE SEQUENCE [LARGE SCALE GENOMIC DNA]</scope>
    <source>
        <strain evidence="18">Snail1</strain>
        <tissue evidence="18">Muscle</tissue>
    </source>
</reference>
<evidence type="ECO:0000256" key="2">
    <source>
        <dbReference type="ARBA" id="ARBA00004173"/>
    </source>
</evidence>
<comment type="subcellular location">
    <subcellularLocation>
        <location evidence="2">Mitochondrion</location>
    </subcellularLocation>
</comment>
<evidence type="ECO:0000256" key="6">
    <source>
        <dbReference type="ARBA" id="ARBA00022946"/>
    </source>
</evidence>
<gene>
    <name evidence="18" type="ORF">V1264_005588</name>
</gene>
<dbReference type="SUPFAM" id="SSF51905">
    <property type="entry name" value="FAD/NAD(P)-binding domain"/>
    <property type="match status" value="1"/>
</dbReference>
<comment type="caution">
    <text evidence="18">The sequence shown here is derived from an EMBL/GenBank/DDBJ whole genome shotgun (WGS) entry which is preliminary data.</text>
</comment>
<dbReference type="AlphaFoldDB" id="A0AAN9AZT6"/>
<keyword evidence="4" id="KW-0874">Quinone</keyword>
<evidence type="ECO:0000256" key="14">
    <source>
        <dbReference type="ARBA" id="ARBA00066447"/>
    </source>
</evidence>
<dbReference type="Gene3D" id="3.50.50.60">
    <property type="entry name" value="FAD/NAD(P)-binding domain"/>
    <property type="match status" value="2"/>
</dbReference>
<dbReference type="GO" id="GO:0070221">
    <property type="term" value="P:sulfide oxidation, using sulfide:quinone oxidoreductase"/>
    <property type="evidence" value="ECO:0007669"/>
    <property type="project" value="TreeGrafter"/>
</dbReference>
<comment type="similarity">
    <text evidence="13">Belongs to the SQRD family.</text>
</comment>
<dbReference type="InterPro" id="IPR015904">
    <property type="entry name" value="Sulphide_quinone_reductase"/>
</dbReference>
<accession>A0AAN9AZT6</accession>
<evidence type="ECO:0000256" key="5">
    <source>
        <dbReference type="ARBA" id="ARBA00022827"/>
    </source>
</evidence>
<keyword evidence="8" id="KW-0496">Mitochondrion</keyword>
<dbReference type="FunFam" id="3.50.50.60:FF:000034">
    <property type="entry name" value="sulfide:quinone oxidoreductase, mitochondrial"/>
    <property type="match status" value="1"/>
</dbReference>
<evidence type="ECO:0000256" key="12">
    <source>
        <dbReference type="ARBA" id="ARBA00059167"/>
    </source>
</evidence>
<evidence type="ECO:0000256" key="4">
    <source>
        <dbReference type="ARBA" id="ARBA00022719"/>
    </source>
</evidence>
<evidence type="ECO:0000256" key="1">
    <source>
        <dbReference type="ARBA" id="ARBA00001974"/>
    </source>
</evidence>
<dbReference type="EMBL" id="JBAMIC010000014">
    <property type="protein sequence ID" value="KAK7096277.1"/>
    <property type="molecule type" value="Genomic_DNA"/>
</dbReference>
<keyword evidence="7" id="KW-0560">Oxidoreductase</keyword>
<organism evidence="18 19">
    <name type="scientific">Littorina saxatilis</name>
    <dbReference type="NCBI Taxonomy" id="31220"/>
    <lineage>
        <taxon>Eukaryota</taxon>
        <taxon>Metazoa</taxon>
        <taxon>Spiralia</taxon>
        <taxon>Lophotrochozoa</taxon>
        <taxon>Mollusca</taxon>
        <taxon>Gastropoda</taxon>
        <taxon>Caenogastropoda</taxon>
        <taxon>Littorinimorpha</taxon>
        <taxon>Littorinoidea</taxon>
        <taxon>Littorinidae</taxon>
        <taxon>Littorina</taxon>
    </lineage>
</organism>
<evidence type="ECO:0000256" key="10">
    <source>
        <dbReference type="ARBA" id="ARBA00052810"/>
    </source>
</evidence>